<feature type="chain" id="PRO_5034248169" description="DUF1996 domain-containing protein" evidence="1">
    <location>
        <begin position="26"/>
        <end position="521"/>
    </location>
</feature>
<evidence type="ECO:0000256" key="1">
    <source>
        <dbReference type="SAM" id="SignalP"/>
    </source>
</evidence>
<dbReference type="AlphaFoldDB" id="A0A8H7SZT4"/>
<keyword evidence="4" id="KW-1185">Reference proteome</keyword>
<sequence>MRVSINAPVLKATLVTALAVGQVSAFWRMPCRSRTGVARIDPLVTNGSVAEHVHAIHGSGGFGISAGYDELMASDCTSCEVAEDKSVYWHPAVYFQGDDGEYTLVDQVGGMLAYYLLYPNAGNTSLSAFPAGFEMIAGDTNQRNFTYPVPDVEKSLWTGEYAEQPFLRQAAVGFNCLNYAKTPEGSLYRHFLPDKAYLDANCADGVRFELMFPSCWNGKDITSKDKKSHVAYPSQVMTGECPEGFPERLPSLFYETIWATNAFAGKNGKFIISNGDPTGYGYHGDFMMGWDQDFLQSAVNQCTNLSGKIEDCPLFTIQSQSAFSSCELSLPAAIAKENVLSALSTIPGNPMIANGPGYAGGAEAGAPIPTNNGGTTGSVVAAPTLGYTPGVSLASSETYVPGGIFAAKVTSTSSPAAAAATSDSGFAAAGVADPVIAATPTPAQPTTLITTPAPIATPSVAEGFTADGAVFTTEYKTTSGPNGVVVEALVWVLDLVTVSPDAVPTNQAKRHVHKHRRGARF</sequence>
<dbReference type="PANTHER" id="PTHR43662:SF7">
    <property type="entry name" value="DUF1996 DOMAIN-CONTAINING PROTEIN"/>
    <property type="match status" value="1"/>
</dbReference>
<gene>
    <name evidence="3" type="ORF">IFR04_014300</name>
</gene>
<evidence type="ECO:0000313" key="4">
    <source>
        <dbReference type="Proteomes" id="UP000664132"/>
    </source>
</evidence>
<dbReference type="InterPro" id="IPR018535">
    <property type="entry name" value="DUF1996"/>
</dbReference>
<dbReference type="Proteomes" id="UP000664132">
    <property type="component" value="Unassembled WGS sequence"/>
</dbReference>
<evidence type="ECO:0000313" key="3">
    <source>
        <dbReference type="EMBL" id="KAG4412579.1"/>
    </source>
</evidence>
<dbReference type="OrthoDB" id="74764at2759"/>
<accession>A0A8H7SZT4</accession>
<proteinExistence type="predicted"/>
<organism evidence="3 4">
    <name type="scientific">Cadophora malorum</name>
    <dbReference type="NCBI Taxonomy" id="108018"/>
    <lineage>
        <taxon>Eukaryota</taxon>
        <taxon>Fungi</taxon>
        <taxon>Dikarya</taxon>
        <taxon>Ascomycota</taxon>
        <taxon>Pezizomycotina</taxon>
        <taxon>Leotiomycetes</taxon>
        <taxon>Helotiales</taxon>
        <taxon>Ploettnerulaceae</taxon>
        <taxon>Cadophora</taxon>
    </lineage>
</organism>
<protein>
    <recommendedName>
        <fullName evidence="2">DUF1996 domain-containing protein</fullName>
    </recommendedName>
</protein>
<dbReference type="PANTHER" id="PTHR43662">
    <property type="match status" value="1"/>
</dbReference>
<dbReference type="Pfam" id="PF09362">
    <property type="entry name" value="DUF1996"/>
    <property type="match status" value="1"/>
</dbReference>
<keyword evidence="1" id="KW-0732">Signal</keyword>
<feature type="domain" description="DUF1996" evidence="2">
    <location>
        <begin position="41"/>
        <end position="290"/>
    </location>
</feature>
<comment type="caution">
    <text evidence="3">The sequence shown here is derived from an EMBL/GenBank/DDBJ whole genome shotgun (WGS) entry which is preliminary data.</text>
</comment>
<reference evidence="3" key="1">
    <citation type="submission" date="2021-02" db="EMBL/GenBank/DDBJ databases">
        <title>Genome sequence Cadophora malorum strain M34.</title>
        <authorList>
            <person name="Stefanovic E."/>
            <person name="Vu D."/>
            <person name="Scully C."/>
            <person name="Dijksterhuis J."/>
            <person name="Roader J."/>
            <person name="Houbraken J."/>
        </authorList>
    </citation>
    <scope>NUCLEOTIDE SEQUENCE</scope>
    <source>
        <strain evidence="3">M34</strain>
    </source>
</reference>
<dbReference type="EMBL" id="JAFJYH010000368">
    <property type="protein sequence ID" value="KAG4412579.1"/>
    <property type="molecule type" value="Genomic_DNA"/>
</dbReference>
<feature type="signal peptide" evidence="1">
    <location>
        <begin position="1"/>
        <end position="25"/>
    </location>
</feature>
<evidence type="ECO:0000259" key="2">
    <source>
        <dbReference type="Pfam" id="PF09362"/>
    </source>
</evidence>
<name>A0A8H7SZT4_9HELO</name>